<dbReference type="STRING" id="1712654.A7C91_04105"/>
<dbReference type="AlphaFoldDB" id="A0A172WG79"/>
<accession>A0A172WG79</accession>
<name>A0A172WG79_9EURY</name>
<gene>
    <name evidence="1" type="ORF">A7C91_04105</name>
</gene>
<evidence type="ECO:0000313" key="2">
    <source>
        <dbReference type="Proteomes" id="UP000076969"/>
    </source>
</evidence>
<proteinExistence type="predicted"/>
<organism evidence="1 2">
    <name type="scientific">Thermococcus piezophilus</name>
    <dbReference type="NCBI Taxonomy" id="1712654"/>
    <lineage>
        <taxon>Archaea</taxon>
        <taxon>Methanobacteriati</taxon>
        <taxon>Methanobacteriota</taxon>
        <taxon>Thermococci</taxon>
        <taxon>Thermococcales</taxon>
        <taxon>Thermococcaceae</taxon>
        <taxon>Thermococcus</taxon>
    </lineage>
</organism>
<dbReference type="GeneID" id="28495349"/>
<dbReference type="Proteomes" id="UP000076969">
    <property type="component" value="Chromosome"/>
</dbReference>
<reference evidence="2" key="1">
    <citation type="journal article" date="2016" name="Syst. Appl. Microbiol.">
        <title>Thermococcus piezophilus sp. nov., a novel hyperthermophilic and piezophilic archaeon with a broad pressure range for growth, isolated from a deepest hydrothermal vent at the Mid-Cayman Rise.</title>
        <authorList>
            <person name="Dalmasso C."/>
            <person name="Oger P."/>
            <person name="Selva G."/>
            <person name="Courtine D."/>
            <person name="L'Haridon S."/>
            <person name="Garlaschelli A."/>
            <person name="Roussel E."/>
            <person name="Miyazaki J."/>
            <person name="Reveillaud J."/>
            <person name="Jebbar M."/>
            <person name="Takai K."/>
            <person name="Maignien L."/>
            <person name="Alain K."/>
        </authorList>
    </citation>
    <scope>NUCLEOTIDE SEQUENCE [LARGE SCALE GENOMIC DNA]</scope>
    <source>
        <strain evidence="2">CDGS</strain>
    </source>
</reference>
<dbReference type="OrthoDB" id="85230at2157"/>
<sequence>MDWKRQLRRDGFLEIDGFRIELSLDNTFMDLEYIPRIIVYDYENGKWHVLRNPIEGSSSFEELWDNAVETLERIVNGEEEPIFGDEEVGKRFIKSLKALRD</sequence>
<dbReference type="RefSeq" id="WP_068665151.1">
    <property type="nucleotide sequence ID" value="NZ_CP015520.1"/>
</dbReference>
<dbReference type="EMBL" id="CP015520">
    <property type="protein sequence ID" value="ANF22444.1"/>
    <property type="molecule type" value="Genomic_DNA"/>
</dbReference>
<protein>
    <submittedName>
        <fullName evidence="1">Uncharacterized protein</fullName>
    </submittedName>
</protein>
<evidence type="ECO:0000313" key="1">
    <source>
        <dbReference type="EMBL" id="ANF22444.1"/>
    </source>
</evidence>
<keyword evidence="2" id="KW-1185">Reference proteome</keyword>
<dbReference type="KEGG" id="tpie:A7C91_04105"/>